<feature type="transmembrane region" description="Helical" evidence="1">
    <location>
        <begin position="84"/>
        <end position="104"/>
    </location>
</feature>
<protein>
    <submittedName>
        <fullName evidence="2">DUF998 domain-containing protein</fullName>
    </submittedName>
</protein>
<keyword evidence="1" id="KW-0472">Membrane</keyword>
<dbReference type="InterPro" id="IPR009339">
    <property type="entry name" value="DUF998"/>
</dbReference>
<dbReference type="Proteomes" id="UP001595912">
    <property type="component" value="Unassembled WGS sequence"/>
</dbReference>
<reference evidence="3" key="1">
    <citation type="journal article" date="2019" name="Int. J. Syst. Evol. Microbiol.">
        <title>The Global Catalogue of Microorganisms (GCM) 10K type strain sequencing project: providing services to taxonomists for standard genome sequencing and annotation.</title>
        <authorList>
            <consortium name="The Broad Institute Genomics Platform"/>
            <consortium name="The Broad Institute Genome Sequencing Center for Infectious Disease"/>
            <person name="Wu L."/>
            <person name="Ma J."/>
        </authorList>
    </citation>
    <scope>NUCLEOTIDE SEQUENCE [LARGE SCALE GENOMIC DNA]</scope>
    <source>
        <strain evidence="3">CGMCC 4.7152</strain>
    </source>
</reference>
<dbReference type="EMBL" id="JBHSIU010000004">
    <property type="protein sequence ID" value="MFC4996427.1"/>
    <property type="molecule type" value="Genomic_DNA"/>
</dbReference>
<dbReference type="RefSeq" id="WP_380112631.1">
    <property type="nucleotide sequence ID" value="NZ_JBHSIU010000004.1"/>
</dbReference>
<keyword evidence="1" id="KW-0812">Transmembrane</keyword>
<evidence type="ECO:0000313" key="2">
    <source>
        <dbReference type="EMBL" id="MFC4996427.1"/>
    </source>
</evidence>
<organism evidence="2 3">
    <name type="scientific">Dactylosporangium cerinum</name>
    <dbReference type="NCBI Taxonomy" id="1434730"/>
    <lineage>
        <taxon>Bacteria</taxon>
        <taxon>Bacillati</taxon>
        <taxon>Actinomycetota</taxon>
        <taxon>Actinomycetes</taxon>
        <taxon>Micromonosporales</taxon>
        <taxon>Micromonosporaceae</taxon>
        <taxon>Dactylosporangium</taxon>
    </lineage>
</organism>
<accession>A0ABV9VJD9</accession>
<feature type="transmembrane region" description="Helical" evidence="1">
    <location>
        <begin position="56"/>
        <end position="77"/>
    </location>
</feature>
<keyword evidence="3" id="KW-1185">Reference proteome</keyword>
<evidence type="ECO:0000313" key="3">
    <source>
        <dbReference type="Proteomes" id="UP001595912"/>
    </source>
</evidence>
<sequence length="205" mass="20512">MRGSNGSVRWFAVVSAATAPVLLIGGWTVAAALQPSGFDSLRGTISALAGHGATHRWVMTLALLGLGVCHCVTALGLRPVATPARVMLGAGGAATVLVAAFPLPRTGSSGAHQLAATVAFACLALWPALSRIPGSAPQPVPPVLMRVAAGVLVTLVVVFCAALAAGVLVGLAERVAAGAQSLWPLTTVLALHPRARAALGLTRTS</sequence>
<name>A0ABV9VJD9_9ACTN</name>
<gene>
    <name evidence="2" type="ORF">ACFPIJ_01145</name>
</gene>
<evidence type="ECO:0000256" key="1">
    <source>
        <dbReference type="SAM" id="Phobius"/>
    </source>
</evidence>
<proteinExistence type="predicted"/>
<feature type="transmembrane region" description="Helical" evidence="1">
    <location>
        <begin position="149"/>
        <end position="172"/>
    </location>
</feature>
<keyword evidence="1" id="KW-1133">Transmembrane helix</keyword>
<comment type="caution">
    <text evidence="2">The sequence shown here is derived from an EMBL/GenBank/DDBJ whole genome shotgun (WGS) entry which is preliminary data.</text>
</comment>
<dbReference type="Pfam" id="PF06197">
    <property type="entry name" value="DUF998"/>
    <property type="match status" value="1"/>
</dbReference>